<reference evidence="1" key="1">
    <citation type="journal article" date="2020" name="mSystems">
        <title>Genome- and Community-Level Interaction Insights into Carbon Utilization and Element Cycling Functions of Hydrothermarchaeota in Hydrothermal Sediment.</title>
        <authorList>
            <person name="Zhou Z."/>
            <person name="Liu Y."/>
            <person name="Xu W."/>
            <person name="Pan J."/>
            <person name="Luo Z.H."/>
            <person name="Li M."/>
        </authorList>
    </citation>
    <scope>NUCLEOTIDE SEQUENCE [LARGE SCALE GENOMIC DNA]</scope>
    <source>
        <strain evidence="1">SpSt-289</strain>
    </source>
</reference>
<proteinExistence type="predicted"/>
<evidence type="ECO:0000313" key="1">
    <source>
        <dbReference type="EMBL" id="HDX30686.1"/>
    </source>
</evidence>
<dbReference type="EMBL" id="DSMG01000048">
    <property type="protein sequence ID" value="HDX30686.1"/>
    <property type="molecule type" value="Genomic_DNA"/>
</dbReference>
<comment type="caution">
    <text evidence="1">The sequence shown here is derived from an EMBL/GenBank/DDBJ whole genome shotgun (WGS) entry which is preliminary data.</text>
</comment>
<protein>
    <submittedName>
        <fullName evidence="1">Uncharacterized protein</fullName>
    </submittedName>
</protein>
<accession>A0A7C1JIZ5</accession>
<name>A0A7C1JIZ5_9CHLR</name>
<organism evidence="1">
    <name type="scientific">Caldilinea aerophila</name>
    <dbReference type="NCBI Taxonomy" id="133453"/>
    <lineage>
        <taxon>Bacteria</taxon>
        <taxon>Bacillati</taxon>
        <taxon>Chloroflexota</taxon>
        <taxon>Caldilineae</taxon>
        <taxon>Caldilineales</taxon>
        <taxon>Caldilineaceae</taxon>
        <taxon>Caldilinea</taxon>
    </lineage>
</organism>
<dbReference type="AlphaFoldDB" id="A0A7C1JIZ5"/>
<gene>
    <name evidence="1" type="ORF">ENQ20_04240</name>
</gene>
<sequence>MQHFGVDSFEALMALFGEGGPYAGNSGWYDILRAAEDGDRITAMLPDYQTSISGSFVHQ</sequence>